<feature type="region of interest" description="Disordered" evidence="2">
    <location>
        <begin position="136"/>
        <end position="277"/>
    </location>
</feature>
<reference evidence="4" key="3">
    <citation type="submission" date="2018-08" db="UniProtKB">
        <authorList>
            <consortium name="EnsemblPlants"/>
        </authorList>
    </citation>
    <scope>IDENTIFICATION</scope>
    <source>
        <strain evidence="4">cv. Bd21</strain>
    </source>
</reference>
<dbReference type="OrthoDB" id="696493at2759"/>
<gene>
    <name evidence="4" type="primary">LOC112271021</name>
    <name evidence="3" type="ORF">BRADI_2g35215v3</name>
</gene>
<dbReference type="Proteomes" id="UP000008810">
    <property type="component" value="Chromosome 2"/>
</dbReference>
<evidence type="ECO:0000313" key="5">
    <source>
        <dbReference type="Proteomes" id="UP000008810"/>
    </source>
</evidence>
<feature type="compositionally biased region" description="Polar residues" evidence="2">
    <location>
        <begin position="187"/>
        <end position="198"/>
    </location>
</feature>
<dbReference type="EMBL" id="CM000881">
    <property type="protein sequence ID" value="PNT71766.1"/>
    <property type="molecule type" value="Genomic_DNA"/>
</dbReference>
<keyword evidence="1" id="KW-0175">Coiled coil</keyword>
<name>A0A2K2DBU5_BRADI</name>
<keyword evidence="5" id="KW-1185">Reference proteome</keyword>
<feature type="compositionally biased region" description="Polar residues" evidence="2">
    <location>
        <begin position="205"/>
        <end position="223"/>
    </location>
</feature>
<dbReference type="GeneID" id="112271021"/>
<feature type="coiled-coil region" evidence="1">
    <location>
        <begin position="59"/>
        <end position="100"/>
    </location>
</feature>
<sequence>MAERVYSNALKRVEGESETLKLTVGEEEIIFQNVYKETTGTKPTKVLGCGYLATYPSKTQVLQEKFDRQAREVEHLKERLAKEAADREASREELKNSLREELTKESNAIMAKNMELALVQKNTPTTINLTAAATTGNDANKNVPAADEDRNDLAANGNTNVPAADEITSETAANGNTNVPAADEITSETAANGNTNESAAKKNTIDATTTPHTADTLQKTAPTTIDAAEPPDRSTEETTEDAPPPTNEARPPQTSEKLQETLPLNIAGKKNRNGKFAKCSKGLFKGDGKDGANVAPNAYISSQQLFQHAKTRSALTKMKKQEDVSRMRP</sequence>
<evidence type="ECO:0000313" key="4">
    <source>
        <dbReference type="EnsemblPlants" id="PNT71766"/>
    </source>
</evidence>
<dbReference type="KEGG" id="bdi:112271021"/>
<proteinExistence type="predicted"/>
<evidence type="ECO:0000256" key="2">
    <source>
        <dbReference type="SAM" id="MobiDB-lite"/>
    </source>
</evidence>
<dbReference type="EnsemblPlants" id="PNT71766">
    <property type="protein sequence ID" value="PNT71766"/>
    <property type="gene ID" value="BRADI_2g35215v3"/>
</dbReference>
<protein>
    <submittedName>
        <fullName evidence="3 4">Uncharacterized protein</fullName>
    </submittedName>
</protein>
<reference evidence="3" key="2">
    <citation type="submission" date="2017-06" db="EMBL/GenBank/DDBJ databases">
        <title>WGS assembly of Brachypodium distachyon.</title>
        <authorList>
            <consortium name="The International Brachypodium Initiative"/>
            <person name="Lucas S."/>
            <person name="Harmon-Smith M."/>
            <person name="Lail K."/>
            <person name="Tice H."/>
            <person name="Grimwood J."/>
            <person name="Bruce D."/>
            <person name="Barry K."/>
            <person name="Shu S."/>
            <person name="Lindquist E."/>
            <person name="Wang M."/>
            <person name="Pitluck S."/>
            <person name="Vogel J.P."/>
            <person name="Garvin D.F."/>
            <person name="Mockler T.C."/>
            <person name="Schmutz J."/>
            <person name="Rokhsar D."/>
            <person name="Bevan M.W."/>
        </authorList>
    </citation>
    <scope>NUCLEOTIDE SEQUENCE</scope>
    <source>
        <strain evidence="3">Bd21</strain>
    </source>
</reference>
<organism evidence="3">
    <name type="scientific">Brachypodium distachyon</name>
    <name type="common">Purple false brome</name>
    <name type="synonym">Trachynia distachya</name>
    <dbReference type="NCBI Taxonomy" id="15368"/>
    <lineage>
        <taxon>Eukaryota</taxon>
        <taxon>Viridiplantae</taxon>
        <taxon>Streptophyta</taxon>
        <taxon>Embryophyta</taxon>
        <taxon>Tracheophyta</taxon>
        <taxon>Spermatophyta</taxon>
        <taxon>Magnoliopsida</taxon>
        <taxon>Liliopsida</taxon>
        <taxon>Poales</taxon>
        <taxon>Poaceae</taxon>
        <taxon>BOP clade</taxon>
        <taxon>Pooideae</taxon>
        <taxon>Stipodae</taxon>
        <taxon>Brachypodieae</taxon>
        <taxon>Brachypodium</taxon>
    </lineage>
</organism>
<reference evidence="3 4" key="1">
    <citation type="journal article" date="2010" name="Nature">
        <title>Genome sequencing and analysis of the model grass Brachypodium distachyon.</title>
        <authorList>
            <consortium name="International Brachypodium Initiative"/>
        </authorList>
    </citation>
    <scope>NUCLEOTIDE SEQUENCE [LARGE SCALE GENOMIC DNA]</scope>
    <source>
        <strain evidence="3 4">Bd21</strain>
    </source>
</reference>
<evidence type="ECO:0000313" key="3">
    <source>
        <dbReference type="EMBL" id="PNT71766.1"/>
    </source>
</evidence>
<dbReference type="RefSeq" id="XP_024315668.1">
    <property type="nucleotide sequence ID" value="XM_024459900.1"/>
</dbReference>
<dbReference type="Gramene" id="PNT71766">
    <property type="protein sequence ID" value="PNT71766"/>
    <property type="gene ID" value="BRADI_2g35215v3"/>
</dbReference>
<accession>A0A2K2DBU5</accession>
<feature type="compositionally biased region" description="Polar residues" evidence="2">
    <location>
        <begin position="169"/>
        <end position="179"/>
    </location>
</feature>
<dbReference type="AlphaFoldDB" id="A0A2K2DBU5"/>
<evidence type="ECO:0000256" key="1">
    <source>
        <dbReference type="SAM" id="Coils"/>
    </source>
</evidence>